<reference evidence="1 2" key="1">
    <citation type="journal article" date="2018" name="Front. Plant Sci.">
        <title>Red Clover (Trifolium pratense) and Zigzag Clover (T. medium) - A Picture of Genomic Similarities and Differences.</title>
        <authorList>
            <person name="Dluhosova J."/>
            <person name="Istvanek J."/>
            <person name="Nedelnik J."/>
            <person name="Repkova J."/>
        </authorList>
    </citation>
    <scope>NUCLEOTIDE SEQUENCE [LARGE SCALE GENOMIC DNA]</scope>
    <source>
        <strain evidence="2">cv. 10/8</strain>
        <tissue evidence="1">Leaf</tissue>
    </source>
</reference>
<organism evidence="1 2">
    <name type="scientific">Trifolium medium</name>
    <dbReference type="NCBI Taxonomy" id="97028"/>
    <lineage>
        <taxon>Eukaryota</taxon>
        <taxon>Viridiplantae</taxon>
        <taxon>Streptophyta</taxon>
        <taxon>Embryophyta</taxon>
        <taxon>Tracheophyta</taxon>
        <taxon>Spermatophyta</taxon>
        <taxon>Magnoliopsida</taxon>
        <taxon>eudicotyledons</taxon>
        <taxon>Gunneridae</taxon>
        <taxon>Pentapetalae</taxon>
        <taxon>rosids</taxon>
        <taxon>fabids</taxon>
        <taxon>Fabales</taxon>
        <taxon>Fabaceae</taxon>
        <taxon>Papilionoideae</taxon>
        <taxon>50 kb inversion clade</taxon>
        <taxon>NPAAA clade</taxon>
        <taxon>Hologalegina</taxon>
        <taxon>IRL clade</taxon>
        <taxon>Trifolieae</taxon>
        <taxon>Trifolium</taxon>
    </lineage>
</organism>
<evidence type="ECO:0000313" key="2">
    <source>
        <dbReference type="Proteomes" id="UP000265520"/>
    </source>
</evidence>
<evidence type="ECO:0000313" key="1">
    <source>
        <dbReference type="EMBL" id="MCI12664.1"/>
    </source>
</evidence>
<dbReference type="AlphaFoldDB" id="A0A392PLI2"/>
<dbReference type="EMBL" id="LXQA010085083">
    <property type="protein sequence ID" value="MCI12664.1"/>
    <property type="molecule type" value="Genomic_DNA"/>
</dbReference>
<comment type="caution">
    <text evidence="1">The sequence shown here is derived from an EMBL/GenBank/DDBJ whole genome shotgun (WGS) entry which is preliminary data.</text>
</comment>
<proteinExistence type="predicted"/>
<protein>
    <submittedName>
        <fullName evidence="1">Uncharacterized protein</fullName>
    </submittedName>
</protein>
<keyword evidence="2" id="KW-1185">Reference proteome</keyword>
<dbReference type="Proteomes" id="UP000265520">
    <property type="component" value="Unassembled WGS sequence"/>
</dbReference>
<name>A0A392PLI2_9FABA</name>
<accession>A0A392PLI2</accession>
<feature type="non-terminal residue" evidence="1">
    <location>
        <position position="1"/>
    </location>
</feature>
<sequence length="42" mass="3803">GGIGGYAYKGFGGGVGGIGGGVIGGVGGFIGGHKNVVEAKKP</sequence>